<sequence>MQTIGICRFSYPGDGGFQVEHATLQERMDYLYASARMAERFATFETMTLPPLMAQSDDDFTLLIVIGESLPARYVDRLHAAVEHMPQAVIRAYPPAPHRKIMQEAINTVRRFDGDACLQFRMDDDDAVACSYIERLREAAQDVLPMAAKHRHIAIDFNQGFIARPSARGLDVAPTNTPYTTAALALMFQPDLPLSVMNFAHMKVGQKMPTVTFSGQDMLIRGHNDYNDSRQKPGIKAPRLTPLDASGKAHFKATYAIDADAVAAAFAALSSD</sequence>
<protein>
    <submittedName>
        <fullName evidence="1">Rhamnosyl transferase</fullName>
    </submittedName>
</protein>
<keyword evidence="2" id="KW-1185">Reference proteome</keyword>
<name>A0AAE2W1J4_9RHOB</name>
<proteinExistence type="predicted"/>
<accession>A0AAE2W1J4</accession>
<evidence type="ECO:0000313" key="2">
    <source>
        <dbReference type="Proteomes" id="UP000732193"/>
    </source>
</evidence>
<keyword evidence="1" id="KW-0808">Transferase</keyword>
<organism evidence="1 2">
    <name type="scientific">Sulfitobacter geojensis</name>
    <dbReference type="NCBI Taxonomy" id="1342299"/>
    <lineage>
        <taxon>Bacteria</taxon>
        <taxon>Pseudomonadati</taxon>
        <taxon>Pseudomonadota</taxon>
        <taxon>Alphaproteobacteria</taxon>
        <taxon>Rhodobacterales</taxon>
        <taxon>Roseobacteraceae</taxon>
        <taxon>Sulfitobacter</taxon>
    </lineage>
</organism>
<comment type="caution">
    <text evidence="1">The sequence shown here is derived from an EMBL/GenBank/DDBJ whole genome shotgun (WGS) entry which is preliminary data.</text>
</comment>
<dbReference type="EMBL" id="JAFBRM010000005">
    <property type="protein sequence ID" value="MBM1715404.1"/>
    <property type="molecule type" value="Genomic_DNA"/>
</dbReference>
<dbReference type="Proteomes" id="UP000732193">
    <property type="component" value="Unassembled WGS sequence"/>
</dbReference>
<dbReference type="GO" id="GO:0016740">
    <property type="term" value="F:transferase activity"/>
    <property type="evidence" value="ECO:0007669"/>
    <property type="project" value="UniProtKB-KW"/>
</dbReference>
<dbReference type="Pfam" id="PF11316">
    <property type="entry name" value="Rhamno_transf"/>
    <property type="match status" value="1"/>
</dbReference>
<dbReference type="AlphaFoldDB" id="A0AAE2W1J4"/>
<dbReference type="RefSeq" id="WP_203243177.1">
    <property type="nucleotide sequence ID" value="NZ_JAFBRH010000011.1"/>
</dbReference>
<reference evidence="1 2" key="1">
    <citation type="submission" date="2021-01" db="EMBL/GenBank/DDBJ databases">
        <title>Diatom-associated Roseobacters Show Island Model of Population Structure.</title>
        <authorList>
            <person name="Qu L."/>
            <person name="Feng X."/>
            <person name="Chen Y."/>
            <person name="Li L."/>
            <person name="Wang X."/>
            <person name="Hu Z."/>
            <person name="Wang H."/>
            <person name="Luo H."/>
        </authorList>
    </citation>
    <scope>NUCLEOTIDE SEQUENCE [LARGE SCALE GENOMIC DNA]</scope>
    <source>
        <strain evidence="1 2">TR60-84</strain>
    </source>
</reference>
<dbReference type="InterPro" id="IPR021466">
    <property type="entry name" value="Put_rhamnosyl_transferase"/>
</dbReference>
<gene>
    <name evidence="1" type="ORF">JQV55_17685</name>
</gene>
<evidence type="ECO:0000313" key="1">
    <source>
        <dbReference type="EMBL" id="MBM1715404.1"/>
    </source>
</evidence>